<feature type="domain" description="Cyclin-like" evidence="6">
    <location>
        <begin position="394"/>
        <end position="478"/>
    </location>
</feature>
<comment type="caution">
    <text evidence="8">The sequence shown here is derived from an EMBL/GenBank/DDBJ whole genome shotgun (WGS) entry which is preliminary data.</text>
</comment>
<feature type="region of interest" description="Disordered" evidence="5">
    <location>
        <begin position="644"/>
        <end position="743"/>
    </location>
</feature>
<dbReference type="GO" id="GO:0051301">
    <property type="term" value="P:cell division"/>
    <property type="evidence" value="ECO:0007669"/>
    <property type="project" value="UniProtKB-KW"/>
</dbReference>
<feature type="compositionally biased region" description="Acidic residues" evidence="5">
    <location>
        <begin position="684"/>
        <end position="722"/>
    </location>
</feature>
<evidence type="ECO:0000256" key="1">
    <source>
        <dbReference type="ARBA" id="ARBA00022618"/>
    </source>
</evidence>
<evidence type="ECO:0008006" key="10">
    <source>
        <dbReference type="Google" id="ProtNLM"/>
    </source>
</evidence>
<dbReference type="InterPro" id="IPR039361">
    <property type="entry name" value="Cyclin"/>
</dbReference>
<sequence>MSHQVISVPMELLLDAQANMDGFKQRELPIPSKLLLVTLSPLNSTRASPEIEDTQSTLFLFPPPPHAFSHIHLRNRVDRVPSMAPPTRHSSRLGGVAMAAACKEDENAGANLIGRQPVGKVLRGRKDLLANVPTKTFTINSKASGVSTTTNARKRILDDRTNNVKTVATVGTGNNLKPTGTKAAPATRKASNATNKKPMMVLDELKPTEALPKRTIKPIKKESTTRPVTRKASSTVDAHQNAEELGGPSKATTKPLSGTAALRRNALRLHKASSTENGSLDPPYDAGHVAKKVRTSEPDEVLKENQQLNPSKPTSKKDNATRKLQSQPIVQPKVVEQDWEDLDEGDEEDPLMVREYVTEIYHYMRQLELETSPQSDYMNRQNELTWKMRGVLVDWIIEVHSKFRLLPETLYLAINLMDNFLSKRSVSLIKFQLVGVTALFLASKYEEVICPSVTNFLYMTDGGYDCDEILKAETYMLEILNWDLRYPNPLNFLRRISKADNYDIQSRTFAKYFMEISIVDYKLVSTPPSLLAAGSVWLSRKLLGRGDWDANLRHYSGYTQDQILPVAQLMLDYILRSGCKNLAMGLDPKFVVNNPYEGGNEHANLFKKYATRKFFRVSELVRDWAIDRYTYETPTGYEWDKLEEWSTSTTSTSKSTVPSTKKRIGALPKKQTTTTTGPRQVQEYFDDDEEDVDQDDEDEEDEDEDDGDDDDDEDEDDDDEDLRQEILDIDRQLDDEIDEDDDY</sequence>
<keyword evidence="2 4" id="KW-0195">Cyclin</keyword>
<keyword evidence="9" id="KW-1185">Reference proteome</keyword>
<dbReference type="InterPro" id="IPR036915">
    <property type="entry name" value="Cyclin-like_sf"/>
</dbReference>
<dbReference type="VEuPathDB" id="FungiDB:PSHT_11600"/>
<protein>
    <recommendedName>
        <fullName evidence="10">Cyclin N-terminal domain-containing protein</fullName>
    </recommendedName>
</protein>
<dbReference type="InterPro" id="IPR004367">
    <property type="entry name" value="Cyclin_C-dom"/>
</dbReference>
<feature type="compositionally biased region" description="Polar residues" evidence="5">
    <location>
        <begin position="670"/>
        <end position="679"/>
    </location>
</feature>
<evidence type="ECO:0000313" key="9">
    <source>
        <dbReference type="Proteomes" id="UP000239156"/>
    </source>
</evidence>
<dbReference type="Proteomes" id="UP000239156">
    <property type="component" value="Unassembled WGS sequence"/>
</dbReference>
<dbReference type="CDD" id="cd20512">
    <property type="entry name" value="CYCLIN_CLBs_yeast_rpt2"/>
    <property type="match status" value="1"/>
</dbReference>
<dbReference type="EMBL" id="PKSL01000138">
    <property type="protein sequence ID" value="POW02664.1"/>
    <property type="molecule type" value="Genomic_DNA"/>
</dbReference>
<evidence type="ECO:0000313" key="8">
    <source>
        <dbReference type="EMBL" id="POW02664.1"/>
    </source>
</evidence>
<evidence type="ECO:0000259" key="7">
    <source>
        <dbReference type="SMART" id="SM01332"/>
    </source>
</evidence>
<dbReference type="SUPFAM" id="SSF47954">
    <property type="entry name" value="Cyclin-like"/>
    <property type="match status" value="2"/>
</dbReference>
<feature type="domain" description="Cyclin-like" evidence="6">
    <location>
        <begin position="491"/>
        <end position="572"/>
    </location>
</feature>
<evidence type="ECO:0000256" key="2">
    <source>
        <dbReference type="ARBA" id="ARBA00023127"/>
    </source>
</evidence>
<evidence type="ECO:0000256" key="3">
    <source>
        <dbReference type="ARBA" id="ARBA00023306"/>
    </source>
</evidence>
<dbReference type="InterPro" id="IPR013763">
    <property type="entry name" value="Cyclin-like_dom"/>
</dbReference>
<feature type="compositionally biased region" description="Polar residues" evidence="5">
    <location>
        <begin position="304"/>
        <end position="313"/>
    </location>
</feature>
<gene>
    <name evidence="8" type="ORF">PSTT_11585</name>
</gene>
<feature type="compositionally biased region" description="Polar residues" evidence="5">
    <location>
        <begin position="225"/>
        <end position="238"/>
    </location>
</feature>
<dbReference type="SMART" id="SM01332">
    <property type="entry name" value="Cyclin_C"/>
    <property type="match status" value="1"/>
</dbReference>
<feature type="domain" description="Cyclin C-terminal" evidence="7">
    <location>
        <begin position="487"/>
        <end position="623"/>
    </location>
</feature>
<dbReference type="InterPro" id="IPR006671">
    <property type="entry name" value="Cyclin_N"/>
</dbReference>
<accession>A0A2S4UZI7</accession>
<dbReference type="CDD" id="cd20568">
    <property type="entry name" value="CYCLIN_CLBs_yeast_rpt1"/>
    <property type="match status" value="1"/>
</dbReference>
<evidence type="ECO:0000259" key="6">
    <source>
        <dbReference type="SMART" id="SM00385"/>
    </source>
</evidence>
<evidence type="ECO:0000256" key="4">
    <source>
        <dbReference type="RuleBase" id="RU000383"/>
    </source>
</evidence>
<keyword evidence="1" id="KW-0132">Cell division</keyword>
<feature type="region of interest" description="Disordered" evidence="5">
    <location>
        <begin position="215"/>
        <end position="257"/>
    </location>
</feature>
<feature type="compositionally biased region" description="Basic and acidic residues" evidence="5">
    <location>
        <begin position="723"/>
        <end position="734"/>
    </location>
</feature>
<organism evidence="8 9">
    <name type="scientific">Puccinia striiformis</name>
    <dbReference type="NCBI Taxonomy" id="27350"/>
    <lineage>
        <taxon>Eukaryota</taxon>
        <taxon>Fungi</taxon>
        <taxon>Dikarya</taxon>
        <taxon>Basidiomycota</taxon>
        <taxon>Pucciniomycotina</taxon>
        <taxon>Pucciniomycetes</taxon>
        <taxon>Pucciniales</taxon>
        <taxon>Pucciniaceae</taxon>
        <taxon>Puccinia</taxon>
    </lineage>
</organism>
<dbReference type="Pfam" id="PF00134">
    <property type="entry name" value="Cyclin_N"/>
    <property type="match status" value="1"/>
</dbReference>
<dbReference type="PANTHER" id="PTHR10177">
    <property type="entry name" value="CYCLINS"/>
    <property type="match status" value="1"/>
</dbReference>
<dbReference type="Pfam" id="PF02984">
    <property type="entry name" value="Cyclin_C"/>
    <property type="match status" value="1"/>
</dbReference>
<dbReference type="VEuPathDB" id="FungiDB:PSTT_11585"/>
<dbReference type="Gene3D" id="1.10.472.10">
    <property type="entry name" value="Cyclin-like"/>
    <property type="match status" value="2"/>
</dbReference>
<feature type="compositionally biased region" description="Low complexity" evidence="5">
    <location>
        <begin position="646"/>
        <end position="659"/>
    </location>
</feature>
<comment type="similarity">
    <text evidence="4">Belongs to the cyclin family.</text>
</comment>
<dbReference type="AlphaFoldDB" id="A0A2S4UZI7"/>
<keyword evidence="3" id="KW-0131">Cell cycle</keyword>
<dbReference type="FunFam" id="1.10.472.10:FF:000001">
    <property type="entry name" value="G2/mitotic-specific cyclin"/>
    <property type="match status" value="1"/>
</dbReference>
<dbReference type="SMART" id="SM00385">
    <property type="entry name" value="CYCLIN"/>
    <property type="match status" value="2"/>
</dbReference>
<proteinExistence type="inferred from homology"/>
<name>A0A2S4UZI7_9BASI</name>
<feature type="region of interest" description="Disordered" evidence="5">
    <location>
        <begin position="295"/>
        <end position="330"/>
    </location>
</feature>
<evidence type="ECO:0000256" key="5">
    <source>
        <dbReference type="SAM" id="MobiDB-lite"/>
    </source>
</evidence>
<reference evidence="8" key="1">
    <citation type="submission" date="2017-12" db="EMBL/GenBank/DDBJ databases">
        <title>Gene loss provides genomic basis for host adaptation in cereal stripe rust fungi.</title>
        <authorList>
            <person name="Xia C."/>
        </authorList>
    </citation>
    <scope>NUCLEOTIDE SEQUENCE [LARGE SCALE GENOMIC DNA]</scope>
    <source>
        <strain evidence="8">93-210</strain>
    </source>
</reference>
<feature type="region of interest" description="Disordered" evidence="5">
    <location>
        <begin position="170"/>
        <end position="195"/>
    </location>
</feature>